<dbReference type="PROSITE" id="PS01166">
    <property type="entry name" value="RNA_POL_BETA"/>
    <property type="match status" value="1"/>
</dbReference>
<dbReference type="SUPFAM" id="SSF64484">
    <property type="entry name" value="beta and beta-prime subunits of DNA dependent RNA-polymerase"/>
    <property type="match status" value="1"/>
</dbReference>
<evidence type="ECO:0000313" key="9">
    <source>
        <dbReference type="Proteomes" id="UP001479436"/>
    </source>
</evidence>
<keyword evidence="3" id="KW-0240">DNA-directed RNA polymerase</keyword>
<comment type="similarity">
    <text evidence="1">Belongs to the RNA polymerase beta chain family.</text>
</comment>
<dbReference type="InterPro" id="IPR015712">
    <property type="entry name" value="DNA-dir_RNA_pol_su2"/>
</dbReference>
<dbReference type="PANTHER" id="PTHR20856">
    <property type="entry name" value="DNA-DIRECTED RNA POLYMERASE I SUBUNIT 2"/>
    <property type="match status" value="1"/>
</dbReference>
<evidence type="ECO:0000256" key="6">
    <source>
        <dbReference type="ARBA" id="ARBA00023163"/>
    </source>
</evidence>
<evidence type="ECO:0000256" key="5">
    <source>
        <dbReference type="ARBA" id="ARBA00022695"/>
    </source>
</evidence>
<keyword evidence="6" id="KW-0804">Transcription</keyword>
<gene>
    <name evidence="8" type="ORF">K7432_017816</name>
</gene>
<keyword evidence="5" id="KW-0548">Nucleotidyltransferase</keyword>
<comment type="caution">
    <text evidence="8">The sequence shown here is derived from an EMBL/GenBank/DDBJ whole genome shotgun (WGS) entry which is preliminary data.</text>
</comment>
<evidence type="ECO:0000259" key="7">
    <source>
        <dbReference type="Pfam" id="PF00562"/>
    </source>
</evidence>
<accession>A0ABR2WCX4</accession>
<feature type="domain" description="DNA-directed RNA polymerase subunit 2 hybrid-binding" evidence="7">
    <location>
        <begin position="94"/>
        <end position="335"/>
    </location>
</feature>
<organism evidence="8 9">
    <name type="scientific">Basidiobolus ranarum</name>
    <dbReference type="NCBI Taxonomy" id="34480"/>
    <lineage>
        <taxon>Eukaryota</taxon>
        <taxon>Fungi</taxon>
        <taxon>Fungi incertae sedis</taxon>
        <taxon>Zoopagomycota</taxon>
        <taxon>Entomophthoromycotina</taxon>
        <taxon>Basidiobolomycetes</taxon>
        <taxon>Basidiobolales</taxon>
        <taxon>Basidiobolaceae</taxon>
        <taxon>Basidiobolus</taxon>
    </lineage>
</organism>
<evidence type="ECO:0000256" key="2">
    <source>
        <dbReference type="ARBA" id="ARBA00012418"/>
    </source>
</evidence>
<evidence type="ECO:0000256" key="1">
    <source>
        <dbReference type="ARBA" id="ARBA00006835"/>
    </source>
</evidence>
<name>A0ABR2WCX4_9FUNG</name>
<evidence type="ECO:0000256" key="4">
    <source>
        <dbReference type="ARBA" id="ARBA00022679"/>
    </source>
</evidence>
<dbReference type="Proteomes" id="UP001479436">
    <property type="component" value="Unassembled WGS sequence"/>
</dbReference>
<evidence type="ECO:0000313" key="8">
    <source>
        <dbReference type="EMBL" id="KAK9759139.1"/>
    </source>
</evidence>
<proteinExistence type="inferred from homology"/>
<dbReference type="Gene3D" id="2.40.270.10">
    <property type="entry name" value="DNA-directed RNA polymerase, subunit 2, domain 6"/>
    <property type="match status" value="2"/>
</dbReference>
<dbReference type="EC" id="2.7.7.6" evidence="2"/>
<dbReference type="InterPro" id="IPR007121">
    <property type="entry name" value="RNA_pol_bsu_CS"/>
</dbReference>
<sequence>MISVSYYKPIPRIIYVKTSPGRFLRPLFKLSGAPIDWNKLGKLSWDELLESGKIEFVDPDEQYKLKLGDIGYHGNHQMYTHMEIHPVVMMGIPASMVPCANHNQSARNVFASAMIKQSMQVYVPSIITSGDINFLEYAQVPLVNTVAYKLLGMEEQPNGVNLVVMIQSYTGYNQEDGVIISKSAVDRGLFQSFIKHVNICELLGDESKIIVTRDTSDEKKYLNGVPKVGGILEEGDIMCTVVDGVTEKKIRVVKCDKGRVTEVLHNQRKHIKVITDFHKYIEVGDKVASRHAQKGVVTIIMPQEDLPFTEDGIVPDLIINPHAIPGRMTIGQILEG</sequence>
<keyword evidence="9" id="KW-1185">Reference proteome</keyword>
<protein>
    <recommendedName>
        <fullName evidence="2">DNA-directed RNA polymerase</fullName>
        <ecNumber evidence="2">2.7.7.6</ecNumber>
    </recommendedName>
</protein>
<dbReference type="InterPro" id="IPR037033">
    <property type="entry name" value="DNA-dir_RNAP_su2_hyb_sf"/>
</dbReference>
<dbReference type="EMBL" id="JASJQH010004434">
    <property type="protein sequence ID" value="KAK9759139.1"/>
    <property type="molecule type" value="Genomic_DNA"/>
</dbReference>
<dbReference type="Pfam" id="PF00562">
    <property type="entry name" value="RNA_pol_Rpb2_6"/>
    <property type="match status" value="1"/>
</dbReference>
<reference evidence="8 9" key="1">
    <citation type="submission" date="2023-04" db="EMBL/GenBank/DDBJ databases">
        <title>Genome of Basidiobolus ranarum AG-B5.</title>
        <authorList>
            <person name="Stajich J.E."/>
            <person name="Carter-House D."/>
            <person name="Gryganskyi A."/>
        </authorList>
    </citation>
    <scope>NUCLEOTIDE SEQUENCE [LARGE SCALE GENOMIC DNA]</scope>
    <source>
        <strain evidence="8 9">AG-B5</strain>
    </source>
</reference>
<evidence type="ECO:0000256" key="3">
    <source>
        <dbReference type="ARBA" id="ARBA00022478"/>
    </source>
</evidence>
<dbReference type="InterPro" id="IPR007120">
    <property type="entry name" value="DNA-dir_RNAP_su2_dom"/>
</dbReference>
<keyword evidence="4" id="KW-0808">Transferase</keyword>